<evidence type="ECO:0000313" key="10">
    <source>
        <dbReference type="Proteomes" id="UP001200470"/>
    </source>
</evidence>
<evidence type="ECO:0000256" key="1">
    <source>
        <dbReference type="ARBA" id="ARBA00004442"/>
    </source>
</evidence>
<feature type="domain" description="SusD-like N-terminal" evidence="8">
    <location>
        <begin position="97"/>
        <end position="215"/>
    </location>
</feature>
<keyword evidence="3 6" id="KW-0732">Signal</keyword>
<keyword evidence="10" id="KW-1185">Reference proteome</keyword>
<protein>
    <submittedName>
        <fullName evidence="9">RagB/SusD family nutrient uptake outer membrane protein</fullName>
    </submittedName>
</protein>
<dbReference type="InterPro" id="IPR033985">
    <property type="entry name" value="SusD-like_N"/>
</dbReference>
<dbReference type="RefSeq" id="WP_094390583.1">
    <property type="nucleotide sequence ID" value="NZ_JADYTN010000001.1"/>
</dbReference>
<reference evidence="9 10" key="1">
    <citation type="submission" date="2020-12" db="EMBL/GenBank/DDBJ databases">
        <title>Whole genome sequences of gut porcine anaerobes.</title>
        <authorList>
            <person name="Kubasova T."/>
            <person name="Jahodarova E."/>
            <person name="Rychlik I."/>
        </authorList>
    </citation>
    <scope>NUCLEOTIDE SEQUENCE [LARGE SCALE GENOMIC DNA]</scope>
    <source>
        <strain evidence="9 10">An925</strain>
    </source>
</reference>
<gene>
    <name evidence="9" type="ORF">I6E12_00830</name>
</gene>
<evidence type="ECO:0000256" key="3">
    <source>
        <dbReference type="ARBA" id="ARBA00022729"/>
    </source>
</evidence>
<evidence type="ECO:0000313" key="9">
    <source>
        <dbReference type="EMBL" id="MCF2562661.1"/>
    </source>
</evidence>
<evidence type="ECO:0000259" key="7">
    <source>
        <dbReference type="Pfam" id="PF07980"/>
    </source>
</evidence>
<proteinExistence type="inferred from homology"/>
<comment type="similarity">
    <text evidence="2">Belongs to the SusD family.</text>
</comment>
<dbReference type="PROSITE" id="PS51257">
    <property type="entry name" value="PROKAR_LIPOPROTEIN"/>
    <property type="match status" value="1"/>
</dbReference>
<dbReference type="Pfam" id="PF07980">
    <property type="entry name" value="SusD_RagB"/>
    <property type="match status" value="1"/>
</dbReference>
<dbReference type="EMBL" id="JADYTN010000001">
    <property type="protein sequence ID" value="MCF2562661.1"/>
    <property type="molecule type" value="Genomic_DNA"/>
</dbReference>
<evidence type="ECO:0000256" key="4">
    <source>
        <dbReference type="ARBA" id="ARBA00023136"/>
    </source>
</evidence>
<feature type="chain" id="PRO_5047213939" evidence="6">
    <location>
        <begin position="26"/>
        <end position="599"/>
    </location>
</feature>
<accession>A0ABS9CC14</accession>
<dbReference type="Pfam" id="PF14322">
    <property type="entry name" value="SusD-like_3"/>
    <property type="match status" value="1"/>
</dbReference>
<dbReference type="Gene3D" id="1.25.40.390">
    <property type="match status" value="1"/>
</dbReference>
<comment type="subcellular location">
    <subcellularLocation>
        <location evidence="1">Cell outer membrane</location>
    </subcellularLocation>
</comment>
<evidence type="ECO:0000259" key="8">
    <source>
        <dbReference type="Pfam" id="PF14322"/>
    </source>
</evidence>
<dbReference type="InterPro" id="IPR011990">
    <property type="entry name" value="TPR-like_helical_dom_sf"/>
</dbReference>
<name>A0ABS9CC14_9BACT</name>
<evidence type="ECO:0000256" key="5">
    <source>
        <dbReference type="ARBA" id="ARBA00023237"/>
    </source>
</evidence>
<keyword evidence="4" id="KW-0472">Membrane</keyword>
<comment type="caution">
    <text evidence="9">The sequence shown here is derived from an EMBL/GenBank/DDBJ whole genome shotgun (WGS) entry which is preliminary data.</text>
</comment>
<sequence>MKTFKKVAILSTMIAPLMLSLTSCDDLFNPAPENFKGEEDLKEMPSWAAGLLAHAYISNPLGNGGESYPWSETATDDAVSNDVNNGFRKIAGGAWRKDNNPLDQWQHLRASMQYINLFLKTSEDVTWAADEVSSKLYKMRFQGDAYGMRALYIYHLLRAHAGWTEDGKLLGVPILTEPENVNSQFNYPRNTFQECIAQIDADVNKAVELLPEEYGDVNADGDVPAKYQQLGAAASQYNRVFGVTAKNRMSARIAKAVRAQAYLLAASPAFAEGSGVTWEQAAKAMADVCKYLGSNPVSQLDPKGDDWFTNADALKNLANGQNTNEWLWRTNAGESSGMEENNFPPTMFGKGRINPSQNLVDAFPMANGYPISAAAANYDAQNPYANRDPRLAKFIVLNKSMFGGKEIVTAFDGTDNNAMDKKDGESTRTGYYMRKLLNGDVNCNPTSKQGKHHIKPLMRFTEFFLGFAEAANEAWGPRDSRMGFSAYDVMKAIRERAGICANVDDPYLNECAADKDKMRELIHNERRIELCFEGFRFWDLRRWKADLNETVKGMKITGDPAHYEVVDVETRSYKDYMYWGPIPYSETLKYDQLQQNKGW</sequence>
<feature type="domain" description="RagB/SusD" evidence="7">
    <location>
        <begin position="328"/>
        <end position="599"/>
    </location>
</feature>
<dbReference type="InterPro" id="IPR012944">
    <property type="entry name" value="SusD_RagB_dom"/>
</dbReference>
<evidence type="ECO:0000256" key="2">
    <source>
        <dbReference type="ARBA" id="ARBA00006275"/>
    </source>
</evidence>
<dbReference type="SUPFAM" id="SSF48452">
    <property type="entry name" value="TPR-like"/>
    <property type="match status" value="1"/>
</dbReference>
<organism evidence="9 10">
    <name type="scientific">Xylanibacter brevis</name>
    <dbReference type="NCBI Taxonomy" id="83231"/>
    <lineage>
        <taxon>Bacteria</taxon>
        <taxon>Pseudomonadati</taxon>
        <taxon>Bacteroidota</taxon>
        <taxon>Bacteroidia</taxon>
        <taxon>Bacteroidales</taxon>
        <taxon>Prevotellaceae</taxon>
        <taxon>Xylanibacter</taxon>
    </lineage>
</organism>
<dbReference type="Proteomes" id="UP001200470">
    <property type="component" value="Unassembled WGS sequence"/>
</dbReference>
<evidence type="ECO:0000256" key="6">
    <source>
        <dbReference type="SAM" id="SignalP"/>
    </source>
</evidence>
<keyword evidence="5" id="KW-0998">Cell outer membrane</keyword>
<feature type="signal peptide" evidence="6">
    <location>
        <begin position="1"/>
        <end position="25"/>
    </location>
</feature>